<feature type="transmembrane region" description="Helical" evidence="2">
    <location>
        <begin position="6"/>
        <end position="29"/>
    </location>
</feature>
<evidence type="ECO:0000256" key="1">
    <source>
        <dbReference type="ARBA" id="ARBA00001962"/>
    </source>
</evidence>
<keyword evidence="2" id="KW-1133">Transmembrane helix</keyword>
<evidence type="ECO:0000313" key="3">
    <source>
        <dbReference type="EMBL" id="CAE2265582.1"/>
    </source>
</evidence>
<evidence type="ECO:0000256" key="2">
    <source>
        <dbReference type="SAM" id="Phobius"/>
    </source>
</evidence>
<dbReference type="InterPro" id="IPR008775">
    <property type="entry name" value="Phytyl_CoA_dOase-like"/>
</dbReference>
<dbReference type="GO" id="GO:0016491">
    <property type="term" value="F:oxidoreductase activity"/>
    <property type="evidence" value="ECO:0007669"/>
    <property type="project" value="UniProtKB-ARBA"/>
</dbReference>
<reference evidence="3" key="1">
    <citation type="submission" date="2021-01" db="EMBL/GenBank/DDBJ databases">
        <authorList>
            <person name="Corre E."/>
            <person name="Pelletier E."/>
            <person name="Niang G."/>
            <person name="Scheremetjew M."/>
            <person name="Finn R."/>
            <person name="Kale V."/>
            <person name="Holt S."/>
            <person name="Cochrane G."/>
            <person name="Meng A."/>
            <person name="Brown T."/>
            <person name="Cohen L."/>
        </authorList>
    </citation>
    <scope>NUCLEOTIDE SEQUENCE</scope>
    <source>
        <strain evidence="3">Isolate 1302-5</strain>
    </source>
</reference>
<dbReference type="EMBL" id="HBKQ01041600">
    <property type="protein sequence ID" value="CAE2265582.1"/>
    <property type="molecule type" value="Transcribed_RNA"/>
</dbReference>
<sequence>MGKCRAMAVISLAIIIDLAFVLSIALALLQRTTWWAGYDLNNCAGCQAKIDWTAERAKPSAVGSRERSAFRKDGVAVLRDVFPEDKVAALADEVDNMPQTFMTDVLARFALLNYLKYEHKLDTRSELVRDWAVHSPLGKWAAELMGVKEVRLYNAEAIYHKGKDSPVPCGTAWHRDTVAAPFPTGTKSITINVYLDDIGADAPHGDALIYVKGSHRDLESPPNGPRMKGKNLIEPKLSVGDILAHDPHSYHTPSGRGCWRRRSLQFRYVEAGTSFSFGPNRFPHGPVPWTLAHAPGVAPHGLAEGDALGGPWYPQVYPEPLESEHIPIRDANVGAKSWGILSVLGVAKEAQETSERLGIGASNCSISGEVSSDNGHAYFGMDGPVIKCEDWEFVEGLPLHKKGQMRDSLKQMMNK</sequence>
<name>A0A7S4JJN7_9STRA</name>
<gene>
    <name evidence="3" type="ORF">OAUR00152_LOCUS28717</name>
</gene>
<keyword evidence="2" id="KW-0812">Transmembrane</keyword>
<keyword evidence="2" id="KW-0472">Membrane</keyword>
<dbReference type="Pfam" id="PF05721">
    <property type="entry name" value="PhyH"/>
    <property type="match status" value="1"/>
</dbReference>
<comment type="cofactor">
    <cofactor evidence="1">
        <name>Fe cation</name>
        <dbReference type="ChEBI" id="CHEBI:24875"/>
    </cofactor>
</comment>
<dbReference type="AlphaFoldDB" id="A0A7S4JJN7"/>
<dbReference type="PANTHER" id="PTHR20883:SF48">
    <property type="entry name" value="ECTOINE DIOXYGENASE"/>
    <property type="match status" value="1"/>
</dbReference>
<dbReference type="Gene3D" id="2.60.120.620">
    <property type="entry name" value="q2cbj1_9rhob like domain"/>
    <property type="match status" value="1"/>
</dbReference>
<organism evidence="3">
    <name type="scientific">Odontella aurita</name>
    <dbReference type="NCBI Taxonomy" id="265563"/>
    <lineage>
        <taxon>Eukaryota</taxon>
        <taxon>Sar</taxon>
        <taxon>Stramenopiles</taxon>
        <taxon>Ochrophyta</taxon>
        <taxon>Bacillariophyta</taxon>
        <taxon>Mediophyceae</taxon>
        <taxon>Biddulphiophycidae</taxon>
        <taxon>Eupodiscales</taxon>
        <taxon>Odontellaceae</taxon>
        <taxon>Odontella</taxon>
    </lineage>
</organism>
<protein>
    <submittedName>
        <fullName evidence="3">Uncharacterized protein</fullName>
    </submittedName>
</protein>
<dbReference type="GO" id="GO:0046872">
    <property type="term" value="F:metal ion binding"/>
    <property type="evidence" value="ECO:0007669"/>
    <property type="project" value="UniProtKB-ARBA"/>
</dbReference>
<dbReference type="PANTHER" id="PTHR20883">
    <property type="entry name" value="PHYTANOYL-COA DIOXYGENASE DOMAIN CONTAINING 1"/>
    <property type="match status" value="1"/>
</dbReference>
<accession>A0A7S4JJN7</accession>
<proteinExistence type="predicted"/>
<dbReference type="SUPFAM" id="SSF51197">
    <property type="entry name" value="Clavaminate synthase-like"/>
    <property type="match status" value="1"/>
</dbReference>